<dbReference type="STRING" id="218851.A0A2G5CTJ4"/>
<evidence type="ECO:0000313" key="3">
    <source>
        <dbReference type="EMBL" id="PIA34605.1"/>
    </source>
</evidence>
<evidence type="ECO:0000259" key="2">
    <source>
        <dbReference type="Pfam" id="PF08268"/>
    </source>
</evidence>
<protein>
    <recommendedName>
        <fullName evidence="2">F-box associated beta-propeller type 3 domain-containing protein</fullName>
    </recommendedName>
</protein>
<evidence type="ECO:0000256" key="1">
    <source>
        <dbReference type="SAM" id="Phobius"/>
    </source>
</evidence>
<dbReference type="InterPro" id="IPR036047">
    <property type="entry name" value="F-box-like_dom_sf"/>
</dbReference>
<dbReference type="EMBL" id="KZ305054">
    <property type="protein sequence ID" value="PIA34605.1"/>
    <property type="molecule type" value="Genomic_DNA"/>
</dbReference>
<dbReference type="PANTHER" id="PTHR31672">
    <property type="entry name" value="BNACNNG10540D PROTEIN"/>
    <property type="match status" value="1"/>
</dbReference>
<organism evidence="3 4">
    <name type="scientific">Aquilegia coerulea</name>
    <name type="common">Rocky mountain columbine</name>
    <dbReference type="NCBI Taxonomy" id="218851"/>
    <lineage>
        <taxon>Eukaryota</taxon>
        <taxon>Viridiplantae</taxon>
        <taxon>Streptophyta</taxon>
        <taxon>Embryophyta</taxon>
        <taxon>Tracheophyta</taxon>
        <taxon>Spermatophyta</taxon>
        <taxon>Magnoliopsida</taxon>
        <taxon>Ranunculales</taxon>
        <taxon>Ranunculaceae</taxon>
        <taxon>Thalictroideae</taxon>
        <taxon>Aquilegia</taxon>
    </lineage>
</organism>
<sequence length="393" mass="45493">MEEGKKTHHVSSPTKDIVSELSCLSLLQFLQGKVCQLFSRYTTVERHLPYEIIIDILSRLPAECVVSCREACTPLSVLMGTPSFVEMHFRRATPIIALCYYDAKNRSKELAEISFTDEGAKRIIFNRYGDSSLFLYGSCNGFLVFLFMSNHYFIWNPITKQSIGRYVPEKDTDVCGFFVHPPTKEYRLLFVRRVRAYFEYYIYGLMSENTRKIATITCCPSRKKAPIILNGCLYWMFDDKAYMNAHGVKPECSASILLFNIISEAFFSRKHPGKECGLRKRHDKMELMDMEGRLSFCDVSSNTKLDIWIFEDNNSKWVKKYIVEIRSFITFCGIQSKIGVHVNVGNFYIYNKELLVRVSDNDLILYNLHSGTMRRVGKRMTRKLSVVAVPHID</sequence>
<feature type="domain" description="F-box associated beta-propeller type 3" evidence="2">
    <location>
        <begin position="131"/>
        <end position="377"/>
    </location>
</feature>
<reference evidence="3 4" key="1">
    <citation type="submission" date="2017-09" db="EMBL/GenBank/DDBJ databases">
        <title>WGS assembly of Aquilegia coerulea Goldsmith.</title>
        <authorList>
            <person name="Hodges S."/>
            <person name="Kramer E."/>
            <person name="Nordborg M."/>
            <person name="Tomkins J."/>
            <person name="Borevitz J."/>
            <person name="Derieg N."/>
            <person name="Yan J."/>
            <person name="Mihaltcheva S."/>
            <person name="Hayes R.D."/>
            <person name="Rokhsar D."/>
        </authorList>
    </citation>
    <scope>NUCLEOTIDE SEQUENCE [LARGE SCALE GENOMIC DNA]</scope>
    <source>
        <strain evidence="4">cv. Goldsmith</strain>
    </source>
</reference>
<gene>
    <name evidence="3" type="ORF">AQUCO_03700117v1</name>
</gene>
<dbReference type="NCBIfam" id="TIGR01640">
    <property type="entry name" value="F_box_assoc_1"/>
    <property type="match status" value="1"/>
</dbReference>
<dbReference type="InParanoid" id="A0A2G5CTJ4"/>
<keyword evidence="1" id="KW-0812">Transmembrane</keyword>
<dbReference type="OrthoDB" id="692435at2759"/>
<accession>A0A2G5CTJ4</accession>
<feature type="transmembrane region" description="Helical" evidence="1">
    <location>
        <begin position="133"/>
        <end position="155"/>
    </location>
</feature>
<dbReference type="Proteomes" id="UP000230069">
    <property type="component" value="Unassembled WGS sequence"/>
</dbReference>
<dbReference type="AlphaFoldDB" id="A0A2G5CTJ4"/>
<proteinExistence type="predicted"/>
<dbReference type="InterPro" id="IPR017451">
    <property type="entry name" value="F-box-assoc_interact_dom"/>
</dbReference>
<keyword evidence="4" id="KW-1185">Reference proteome</keyword>
<keyword evidence="1" id="KW-0472">Membrane</keyword>
<keyword evidence="1" id="KW-1133">Transmembrane helix</keyword>
<dbReference type="InterPro" id="IPR013187">
    <property type="entry name" value="F-box-assoc_dom_typ3"/>
</dbReference>
<dbReference type="InterPro" id="IPR050796">
    <property type="entry name" value="SCF_F-box_component"/>
</dbReference>
<dbReference type="SUPFAM" id="SSF81383">
    <property type="entry name" value="F-box domain"/>
    <property type="match status" value="1"/>
</dbReference>
<dbReference type="Pfam" id="PF08268">
    <property type="entry name" value="FBA_3"/>
    <property type="match status" value="1"/>
</dbReference>
<name>A0A2G5CTJ4_AQUCA</name>
<evidence type="ECO:0000313" key="4">
    <source>
        <dbReference type="Proteomes" id="UP000230069"/>
    </source>
</evidence>